<comment type="subcellular location">
    <subcellularLocation>
        <location evidence="5">Secreted</location>
    </subcellularLocation>
    <subcellularLocation>
        <location evidence="5">Bacterial flagellum</location>
    </subcellularLocation>
</comment>
<reference evidence="9" key="1">
    <citation type="journal article" date="2014" name="Int. J. Syst. Evol. Microbiol.">
        <title>Complete genome sequence of Corynebacterium casei LMG S-19264T (=DSM 44701T), isolated from a smear-ripened cheese.</title>
        <authorList>
            <consortium name="US DOE Joint Genome Institute (JGI-PGF)"/>
            <person name="Walter F."/>
            <person name="Albersmeier A."/>
            <person name="Kalinowski J."/>
            <person name="Ruckert C."/>
        </authorList>
    </citation>
    <scope>NUCLEOTIDE SEQUENCE</scope>
    <source>
        <strain evidence="9">CGMCC 1.15330</strain>
    </source>
</reference>
<keyword evidence="4 5" id="KW-0975">Bacterial flagellum</keyword>
<dbReference type="InterPro" id="IPR010809">
    <property type="entry name" value="FliD_C"/>
</dbReference>
<feature type="domain" description="Flagellar hook-associated protein 2 C-terminal" evidence="8">
    <location>
        <begin position="243"/>
        <end position="464"/>
    </location>
</feature>
<dbReference type="PANTHER" id="PTHR30288:SF0">
    <property type="entry name" value="FLAGELLAR HOOK-ASSOCIATED PROTEIN 2"/>
    <property type="match status" value="1"/>
</dbReference>
<accession>A0A916SYN3</accession>
<dbReference type="Pfam" id="PF07195">
    <property type="entry name" value="FliD_C"/>
    <property type="match status" value="1"/>
</dbReference>
<gene>
    <name evidence="9" type="primary">fliD</name>
    <name evidence="9" type="ORF">GCM10011380_11420</name>
</gene>
<dbReference type="GO" id="GO:0071973">
    <property type="term" value="P:bacterial-type flagellum-dependent cell motility"/>
    <property type="evidence" value="ECO:0007669"/>
    <property type="project" value="TreeGrafter"/>
</dbReference>
<dbReference type="RefSeq" id="WP_188657690.1">
    <property type="nucleotide sequence ID" value="NZ_BMIH01000001.1"/>
</dbReference>
<dbReference type="Proteomes" id="UP000623067">
    <property type="component" value="Unassembled WGS sequence"/>
</dbReference>
<evidence type="ECO:0000256" key="6">
    <source>
        <dbReference type="SAM" id="MobiDB-lite"/>
    </source>
</evidence>
<dbReference type="Pfam" id="PF02465">
    <property type="entry name" value="FliD_N"/>
    <property type="match status" value="1"/>
</dbReference>
<feature type="region of interest" description="Disordered" evidence="6">
    <location>
        <begin position="209"/>
        <end position="238"/>
    </location>
</feature>
<keyword evidence="9" id="KW-0282">Flagellum</keyword>
<evidence type="ECO:0000259" key="7">
    <source>
        <dbReference type="Pfam" id="PF02465"/>
    </source>
</evidence>
<feature type="domain" description="Flagellar hook-associated protein 2 N-terminal" evidence="7">
    <location>
        <begin position="16"/>
        <end position="114"/>
    </location>
</feature>
<evidence type="ECO:0000259" key="8">
    <source>
        <dbReference type="Pfam" id="PF07195"/>
    </source>
</evidence>
<organism evidence="9 10">
    <name type="scientific">Sphingomonas metalli</name>
    <dbReference type="NCBI Taxonomy" id="1779358"/>
    <lineage>
        <taxon>Bacteria</taxon>
        <taxon>Pseudomonadati</taxon>
        <taxon>Pseudomonadota</taxon>
        <taxon>Alphaproteobacteria</taxon>
        <taxon>Sphingomonadales</taxon>
        <taxon>Sphingomonadaceae</taxon>
        <taxon>Sphingomonas</taxon>
    </lineage>
</organism>
<evidence type="ECO:0000256" key="1">
    <source>
        <dbReference type="ARBA" id="ARBA00009764"/>
    </source>
</evidence>
<dbReference type="InterPro" id="IPR040026">
    <property type="entry name" value="FliD"/>
</dbReference>
<dbReference type="InterPro" id="IPR003481">
    <property type="entry name" value="FliD_N"/>
</dbReference>
<dbReference type="AlphaFoldDB" id="A0A916SYN3"/>
<keyword evidence="3" id="KW-0175">Coiled coil</keyword>
<evidence type="ECO:0000256" key="3">
    <source>
        <dbReference type="ARBA" id="ARBA00023054"/>
    </source>
</evidence>
<keyword evidence="9" id="KW-0969">Cilium</keyword>
<keyword evidence="10" id="KW-1185">Reference proteome</keyword>
<evidence type="ECO:0000313" key="9">
    <source>
        <dbReference type="EMBL" id="GGB23428.1"/>
    </source>
</evidence>
<sequence length="482" mass="49226">MTTINESITKTLGTGSGIDTKALVTSLVAAQFTPTNDRLTKQSDTLTAQISSVSKLQSSIKGFSDALNALIAGGSLTTQPTSSNSQIATLAVKKGGTAKGLSAQITVEKLASAQAATSTAAIATDQTYRGGTLTVKIGSYETVNGVTTLNAAQTIPITIGDGVKIDQIALSIKNATGLQTQLVKDGNGVRLTIKGTTGADAAFEIEGADTDTSAPGTNPGDPASLSTLSVGPSTTGMTVGTKARDAEVTVDGATFKRPTNIITDLLPGVDLTLASAQPGTTVTLGATPPIAGLSAAVDDFVTTFNELKNIVKTEIDPKTGSLANDSAAKALDRALGQLTLTKIVSTTDGSPQTLSDLGVSTNRDGTLALDKKKLANLLISNPGGVEAMFAVDAAGNGGLSQALKKISDAAADKTYGLGAATTRYTNQQADLTKQKTKATDDAAAMTDRLTRQFAGMDARVAAYKATQAFMEQQVKVWTQSNN</sequence>
<proteinExistence type="inferred from homology"/>
<protein>
    <recommendedName>
        <fullName evidence="5">Flagellar hook-associated protein 2</fullName>
        <shortName evidence="5">HAP2</shortName>
    </recommendedName>
    <alternativeName>
        <fullName evidence="5">Flagellar cap protein</fullName>
    </alternativeName>
</protein>
<comment type="function">
    <text evidence="5">Required for morphogenesis and for the elongation of the flagellar filament by facilitating polymerization of the flagellin monomers at the tip of growing filament. Forms a capping structure, which prevents flagellin subunits (transported through the central channel of the flagellum) from leaking out without polymerization at the distal end.</text>
</comment>
<dbReference type="EMBL" id="BMIH01000001">
    <property type="protein sequence ID" value="GGB23428.1"/>
    <property type="molecule type" value="Genomic_DNA"/>
</dbReference>
<evidence type="ECO:0000256" key="4">
    <source>
        <dbReference type="ARBA" id="ARBA00023143"/>
    </source>
</evidence>
<evidence type="ECO:0000256" key="2">
    <source>
        <dbReference type="ARBA" id="ARBA00011255"/>
    </source>
</evidence>
<feature type="compositionally biased region" description="Polar residues" evidence="6">
    <location>
        <begin position="224"/>
        <end position="238"/>
    </location>
</feature>
<dbReference type="GO" id="GO:0009421">
    <property type="term" value="C:bacterial-type flagellum filament cap"/>
    <property type="evidence" value="ECO:0007669"/>
    <property type="project" value="InterPro"/>
</dbReference>
<evidence type="ECO:0000313" key="10">
    <source>
        <dbReference type="Proteomes" id="UP000623067"/>
    </source>
</evidence>
<evidence type="ECO:0000256" key="5">
    <source>
        <dbReference type="RuleBase" id="RU362066"/>
    </source>
</evidence>
<comment type="caution">
    <text evidence="9">The sequence shown here is derived from an EMBL/GenBank/DDBJ whole genome shotgun (WGS) entry which is preliminary data.</text>
</comment>
<keyword evidence="9" id="KW-0966">Cell projection</keyword>
<dbReference type="GO" id="GO:0005576">
    <property type="term" value="C:extracellular region"/>
    <property type="evidence" value="ECO:0007669"/>
    <property type="project" value="UniProtKB-SubCell"/>
</dbReference>
<dbReference type="PANTHER" id="PTHR30288">
    <property type="entry name" value="FLAGELLAR CAP/ASSEMBLY PROTEIN FLID"/>
    <property type="match status" value="1"/>
</dbReference>
<name>A0A916SYN3_9SPHN</name>
<dbReference type="GO" id="GO:0009424">
    <property type="term" value="C:bacterial-type flagellum hook"/>
    <property type="evidence" value="ECO:0007669"/>
    <property type="project" value="UniProtKB-UniRule"/>
</dbReference>
<reference evidence="9" key="2">
    <citation type="submission" date="2020-09" db="EMBL/GenBank/DDBJ databases">
        <authorList>
            <person name="Sun Q."/>
            <person name="Zhou Y."/>
        </authorList>
    </citation>
    <scope>NUCLEOTIDE SEQUENCE</scope>
    <source>
        <strain evidence="9">CGMCC 1.15330</strain>
    </source>
</reference>
<comment type="similarity">
    <text evidence="1 5">Belongs to the FliD family.</text>
</comment>
<comment type="subunit">
    <text evidence="2 5">Homopentamer.</text>
</comment>
<dbReference type="GO" id="GO:0007155">
    <property type="term" value="P:cell adhesion"/>
    <property type="evidence" value="ECO:0007669"/>
    <property type="project" value="InterPro"/>
</dbReference>
<keyword evidence="5" id="KW-0964">Secreted</keyword>